<evidence type="ECO:0000313" key="2">
    <source>
        <dbReference type="Proteomes" id="UP000190750"/>
    </source>
</evidence>
<dbReference type="STRING" id="28066.RF819_01990"/>
<proteinExistence type="predicted"/>
<evidence type="ECO:0000313" key="1">
    <source>
        <dbReference type="EMBL" id="OOV05642.1"/>
    </source>
</evidence>
<dbReference type="EMBL" id="MTJN01000002">
    <property type="protein sequence ID" value="OOV05642.1"/>
    <property type="molecule type" value="Genomic_DNA"/>
</dbReference>
<dbReference type="Proteomes" id="UP000190750">
    <property type="component" value="Unassembled WGS sequence"/>
</dbReference>
<dbReference type="RefSeq" id="WP_078363423.1">
    <property type="nucleotide sequence ID" value="NZ_MTJN01000002.1"/>
</dbReference>
<protein>
    <submittedName>
        <fullName evidence="1">Uncharacterized protein</fullName>
    </submittedName>
</protein>
<keyword evidence="2" id="KW-1185">Reference proteome</keyword>
<name>A0A1T1ANE2_RHOFE</name>
<comment type="caution">
    <text evidence="1">The sequence shown here is derived from an EMBL/GenBank/DDBJ whole genome shotgun (WGS) entry which is preliminary data.</text>
</comment>
<accession>A0A1T1ANE2</accession>
<dbReference type="AlphaFoldDB" id="A0A1T1ANE2"/>
<sequence>MGSLATRLQALEARPPKADPVREANLHAALSAMRESVNWRNEWAPAKVAPFYWVEQPSDLELLASRIEGNTATEVDWTLMQSWPKCHIPPEQLVQEMASLKNQI</sequence>
<organism evidence="1 2">
    <name type="scientific">Rhodoferax fermentans</name>
    <dbReference type="NCBI Taxonomy" id="28066"/>
    <lineage>
        <taxon>Bacteria</taxon>
        <taxon>Pseudomonadati</taxon>
        <taxon>Pseudomonadota</taxon>
        <taxon>Betaproteobacteria</taxon>
        <taxon>Burkholderiales</taxon>
        <taxon>Comamonadaceae</taxon>
        <taxon>Rhodoferax</taxon>
    </lineage>
</organism>
<gene>
    <name evidence="1" type="ORF">RF819_01990</name>
</gene>
<reference evidence="1 2" key="1">
    <citation type="submission" date="2017-01" db="EMBL/GenBank/DDBJ databases">
        <title>Genome sequencing of Rhodoferax fermentans JCM 7819.</title>
        <authorList>
            <person name="Kim Y.J."/>
            <person name="Farh M.E.-A."/>
            <person name="Yang D.-C."/>
        </authorList>
    </citation>
    <scope>NUCLEOTIDE SEQUENCE [LARGE SCALE GENOMIC DNA]</scope>
    <source>
        <strain evidence="1 2">JCM 7819</strain>
    </source>
</reference>